<evidence type="ECO:0000256" key="3">
    <source>
        <dbReference type="ARBA" id="ARBA00022448"/>
    </source>
</evidence>
<evidence type="ECO:0000256" key="2">
    <source>
        <dbReference type="ARBA" id="ARBA00009904"/>
    </source>
</evidence>
<evidence type="ECO:0000256" key="1">
    <source>
        <dbReference type="ARBA" id="ARBA00004141"/>
    </source>
</evidence>
<dbReference type="OrthoDB" id="9803814at2"/>
<sequence>MAIAKMHKISLVTLPSVKEDVLYTLQKLSNVEISDLQVKTKTTNETMLANRLETASQENYQRGQAALKVLKQYQQKVPLRQKLQASRPEMTMNQLYERVDQEAVLALIDQVEHLVNRRQEIVDQRHQVENDQSSVVKWQNLTVLPQDLADLKYFDVRLGTIPNDDNREYFNALVAAKDLAVEEVYASDKEIGIAAIAVRGNEANVDQLLTENHFQALDYHYQAEPSQVFQDLEAQRKQLINDEDQVVADLQAMQARIQDIQVGVEAFYNQAQREQASLLSYDNDQLVMFSGWVEESELEDLRQALASHFNNQQLALVSEEITTEEIEADEVPIKLHNSALVEPFEMVTEMYSLPNYREVDPTNWVAIFYMVFFAMMMGDLGYGILLWAGTLIALKTMDLRKGARRFVKFGYILSYPTMLVGLIYGSFFGVAMPVGLLNPTEDAMVLMGISIGIGMLHLMVALCLNIYLNGRKGDWGSAFNDGIGWLMMIIAIIMAVAGFAFKTGILIELAKWTAIIAAIGIILVPIIQADKKAIGGVLGLYNLYGASSYIGDFVSYTRLMALGISGGSIAMSFNIIFGILPPVARFTVGILLIVALQLFNMFLSLLSAYVHSLRLIFVEFFGKFYEGGGKPFKPIRTLQQYIKLKDVEEQI</sequence>
<keyword evidence="6" id="KW-0406">Ion transport</keyword>
<dbReference type="AlphaFoldDB" id="A0A0X8FKZ8"/>
<accession>A0A0X8FKZ8</accession>
<evidence type="ECO:0000313" key="9">
    <source>
        <dbReference type="EMBL" id="AMB99242.1"/>
    </source>
</evidence>
<evidence type="ECO:0000256" key="4">
    <source>
        <dbReference type="ARBA" id="ARBA00022692"/>
    </source>
</evidence>
<evidence type="ECO:0000256" key="5">
    <source>
        <dbReference type="ARBA" id="ARBA00022989"/>
    </source>
</evidence>
<proteinExistence type="inferred from homology"/>
<comment type="similarity">
    <text evidence="2">Belongs to the V-ATPase 116 kDa subunit family.</text>
</comment>
<evidence type="ECO:0000256" key="7">
    <source>
        <dbReference type="ARBA" id="ARBA00023136"/>
    </source>
</evidence>
<dbReference type="KEGG" id="auh:AWM75_04120"/>
<evidence type="ECO:0000256" key="6">
    <source>
        <dbReference type="ARBA" id="ARBA00023065"/>
    </source>
</evidence>
<name>A0A0X8FKZ8_9LACT</name>
<comment type="subcellular location">
    <subcellularLocation>
        <location evidence="1">Membrane</location>
        <topology evidence="1">Multi-pass membrane protein</topology>
    </subcellularLocation>
</comment>
<dbReference type="InterPro" id="IPR002490">
    <property type="entry name" value="V-ATPase_116kDa_su"/>
</dbReference>
<feature type="transmembrane region" description="Helical" evidence="8">
    <location>
        <begin position="586"/>
        <end position="610"/>
    </location>
</feature>
<feature type="transmembrane region" description="Helical" evidence="8">
    <location>
        <begin position="482"/>
        <end position="503"/>
    </location>
</feature>
<dbReference type="STRING" id="128944.AWM75_04120"/>
<feature type="transmembrane region" description="Helical" evidence="8">
    <location>
        <begin position="443"/>
        <end position="470"/>
    </location>
</feature>
<evidence type="ECO:0000313" key="10">
    <source>
        <dbReference type="Proteomes" id="UP000062260"/>
    </source>
</evidence>
<evidence type="ECO:0000256" key="8">
    <source>
        <dbReference type="SAM" id="Phobius"/>
    </source>
</evidence>
<reference evidence="10" key="2">
    <citation type="submission" date="2016-01" db="EMBL/GenBank/DDBJ databases">
        <title>Six Aerococcus type strain genome sequencing and assembly using PacBio and Illumina Hiseq.</title>
        <authorList>
            <person name="Carkaci D."/>
            <person name="Dargis R."/>
            <person name="Nielsen X.C."/>
            <person name="Skovgaard O."/>
            <person name="Fuursted K."/>
            <person name="Christensen J.J."/>
        </authorList>
    </citation>
    <scope>NUCLEOTIDE SEQUENCE [LARGE SCALE GENOMIC DNA]</scope>
    <source>
        <strain evidence="10">CCUG42038B</strain>
    </source>
</reference>
<dbReference type="GO" id="GO:0007035">
    <property type="term" value="P:vacuolar acidification"/>
    <property type="evidence" value="ECO:0007669"/>
    <property type="project" value="TreeGrafter"/>
</dbReference>
<dbReference type="PANTHER" id="PTHR11629:SF63">
    <property type="entry name" value="V-TYPE PROTON ATPASE SUBUNIT A"/>
    <property type="match status" value="1"/>
</dbReference>
<keyword evidence="5 8" id="KW-1133">Transmembrane helix</keyword>
<dbReference type="GO" id="GO:0016471">
    <property type="term" value="C:vacuolar proton-transporting V-type ATPase complex"/>
    <property type="evidence" value="ECO:0007669"/>
    <property type="project" value="TreeGrafter"/>
</dbReference>
<dbReference type="Pfam" id="PF01496">
    <property type="entry name" value="V_ATPase_I"/>
    <property type="match status" value="2"/>
</dbReference>
<keyword evidence="7 8" id="KW-0472">Membrane</keyword>
<dbReference type="GO" id="GO:0033179">
    <property type="term" value="C:proton-transporting V-type ATPase, V0 domain"/>
    <property type="evidence" value="ECO:0007669"/>
    <property type="project" value="InterPro"/>
</dbReference>
<protein>
    <submittedName>
        <fullName evidence="9">V-type sodium ATPase, subunit I</fullName>
    </submittedName>
</protein>
<dbReference type="PANTHER" id="PTHR11629">
    <property type="entry name" value="VACUOLAR PROTON ATPASES"/>
    <property type="match status" value="1"/>
</dbReference>
<keyword evidence="10" id="KW-1185">Reference proteome</keyword>
<feature type="transmembrane region" description="Helical" evidence="8">
    <location>
        <begin position="409"/>
        <end position="431"/>
    </location>
</feature>
<dbReference type="GO" id="GO:0046961">
    <property type="term" value="F:proton-transporting ATPase activity, rotational mechanism"/>
    <property type="evidence" value="ECO:0007669"/>
    <property type="project" value="InterPro"/>
</dbReference>
<dbReference type="Proteomes" id="UP000062260">
    <property type="component" value="Chromosome"/>
</dbReference>
<keyword evidence="3" id="KW-0813">Transport</keyword>
<feature type="transmembrane region" description="Helical" evidence="8">
    <location>
        <begin position="509"/>
        <end position="527"/>
    </location>
</feature>
<reference evidence="9 10" key="1">
    <citation type="journal article" date="2016" name="Genome Announc.">
        <title>Complete Genome Sequences of Aerococcus christensenii CCUG 28831T, Aerococcus sanguinicola CCUG 43001T, Aerococcus urinae CCUG 36881T, Aerococcus urinaeequi CCUG 28094T, Aerococcus urinaehominis CCUG 42038 BT, and Aerococcus viridans CCUG 4311T.</title>
        <authorList>
            <person name="Carkaci D."/>
            <person name="Dargis R."/>
            <person name="Nielsen X.C."/>
            <person name="Skovgaard O."/>
            <person name="Fuursted K."/>
            <person name="Christensen J.J."/>
        </authorList>
    </citation>
    <scope>NUCLEOTIDE SEQUENCE [LARGE SCALE GENOMIC DNA]</scope>
    <source>
        <strain evidence="9 10">CCUG42038B</strain>
    </source>
</reference>
<dbReference type="GO" id="GO:0051117">
    <property type="term" value="F:ATPase binding"/>
    <property type="evidence" value="ECO:0007669"/>
    <property type="project" value="TreeGrafter"/>
</dbReference>
<dbReference type="RefSeq" id="WP_067978599.1">
    <property type="nucleotide sequence ID" value="NZ_CP014163.1"/>
</dbReference>
<feature type="transmembrane region" description="Helical" evidence="8">
    <location>
        <begin position="364"/>
        <end position="388"/>
    </location>
</feature>
<keyword evidence="4 8" id="KW-0812">Transmembrane</keyword>
<gene>
    <name evidence="9" type="ORF">AWM75_04120</name>
</gene>
<feature type="transmembrane region" description="Helical" evidence="8">
    <location>
        <begin position="559"/>
        <end position="580"/>
    </location>
</feature>
<dbReference type="EMBL" id="CP014163">
    <property type="protein sequence ID" value="AMB99242.1"/>
    <property type="molecule type" value="Genomic_DNA"/>
</dbReference>
<organism evidence="9 10">
    <name type="scientific">Aerococcus urinaehominis</name>
    <dbReference type="NCBI Taxonomy" id="128944"/>
    <lineage>
        <taxon>Bacteria</taxon>
        <taxon>Bacillati</taxon>
        <taxon>Bacillota</taxon>
        <taxon>Bacilli</taxon>
        <taxon>Lactobacillales</taxon>
        <taxon>Aerococcaceae</taxon>
        <taxon>Aerococcus</taxon>
    </lineage>
</organism>